<dbReference type="Pfam" id="PF07681">
    <property type="entry name" value="DoxX"/>
    <property type="match status" value="1"/>
</dbReference>
<sequence>MMLYHGSLKLFGGMERFLETVTSKLHLPAALGWLAAGAEFMGGALVAIGLLTRPAAIGIACTMAVAAFGAHAASPWAQKEFALSYFVFALALIIAGAGQFSVDALITAKSSDVEPSERVG</sequence>
<evidence type="ECO:0000256" key="7">
    <source>
        <dbReference type="SAM" id="Phobius"/>
    </source>
</evidence>
<dbReference type="InterPro" id="IPR032808">
    <property type="entry name" value="DoxX"/>
</dbReference>
<dbReference type="PANTHER" id="PTHR33452">
    <property type="entry name" value="OXIDOREDUCTASE CATD-RELATED"/>
    <property type="match status" value="1"/>
</dbReference>
<gene>
    <name evidence="8" type="ORF">HGMM_F29C06C20</name>
</gene>
<reference evidence="8" key="2">
    <citation type="journal article" date="2012" name="PLoS ONE">
        <title>A Deeply Branching Thermophilic Bacterium with an Ancient Acetyl-CoA Pathway Dominates a Subsurface Ecosystem.</title>
        <authorList>
            <person name="Takami H."/>
            <person name="Noguchi H."/>
            <person name="Takaki Y."/>
            <person name="Uchiyama I."/>
            <person name="Toyoda A."/>
            <person name="Nishi S."/>
            <person name="Chee G.-J."/>
            <person name="Arai W."/>
            <person name="Nunoura T."/>
            <person name="Itoh T."/>
            <person name="Hattori M."/>
            <person name="Takai K."/>
        </authorList>
    </citation>
    <scope>NUCLEOTIDE SEQUENCE</scope>
</reference>
<evidence type="ECO:0000256" key="6">
    <source>
        <dbReference type="ARBA" id="ARBA00023136"/>
    </source>
</evidence>
<feature type="transmembrane region" description="Helical" evidence="7">
    <location>
        <begin position="30"/>
        <end position="50"/>
    </location>
</feature>
<reference evidence="8" key="1">
    <citation type="journal article" date="2005" name="Environ. Microbiol.">
        <title>Genetic and functional properties of uncultivated thermophilic crenarchaeotes from a subsurface gold mine as revealed by analysis of genome fragments.</title>
        <authorList>
            <person name="Nunoura T."/>
            <person name="Hirayama H."/>
            <person name="Takami H."/>
            <person name="Oida H."/>
            <person name="Nishi S."/>
            <person name="Shimamura S."/>
            <person name="Suzuki Y."/>
            <person name="Inagaki F."/>
            <person name="Takai K."/>
            <person name="Nealson K.H."/>
            <person name="Horikoshi K."/>
        </authorList>
    </citation>
    <scope>NUCLEOTIDE SEQUENCE</scope>
</reference>
<feature type="transmembrane region" description="Helical" evidence="7">
    <location>
        <begin position="57"/>
        <end position="77"/>
    </location>
</feature>
<evidence type="ECO:0000313" key="8">
    <source>
        <dbReference type="EMBL" id="BAL55637.1"/>
    </source>
</evidence>
<dbReference type="GO" id="GO:0005886">
    <property type="term" value="C:plasma membrane"/>
    <property type="evidence" value="ECO:0007669"/>
    <property type="project" value="UniProtKB-SubCell"/>
</dbReference>
<evidence type="ECO:0000256" key="3">
    <source>
        <dbReference type="ARBA" id="ARBA00022475"/>
    </source>
</evidence>
<feature type="transmembrane region" description="Helical" evidence="7">
    <location>
        <begin position="83"/>
        <end position="102"/>
    </location>
</feature>
<organism evidence="8">
    <name type="scientific">uncultured Bacteroidota bacterium</name>
    <dbReference type="NCBI Taxonomy" id="152509"/>
    <lineage>
        <taxon>Bacteria</taxon>
        <taxon>Pseudomonadati</taxon>
        <taxon>Bacteroidota</taxon>
        <taxon>environmental samples</taxon>
    </lineage>
</organism>
<evidence type="ECO:0000256" key="2">
    <source>
        <dbReference type="ARBA" id="ARBA00006679"/>
    </source>
</evidence>
<keyword evidence="3" id="KW-1003">Cell membrane</keyword>
<name>H5SHK1_9BACT</name>
<keyword evidence="6 7" id="KW-0472">Membrane</keyword>
<dbReference type="InterPro" id="IPR051907">
    <property type="entry name" value="DoxX-like_oxidoreductase"/>
</dbReference>
<evidence type="ECO:0000256" key="4">
    <source>
        <dbReference type="ARBA" id="ARBA00022692"/>
    </source>
</evidence>
<evidence type="ECO:0000256" key="1">
    <source>
        <dbReference type="ARBA" id="ARBA00004651"/>
    </source>
</evidence>
<protein>
    <submittedName>
        <fullName evidence="8">Hypothetical conserved protein</fullName>
    </submittedName>
</protein>
<evidence type="ECO:0000256" key="5">
    <source>
        <dbReference type="ARBA" id="ARBA00022989"/>
    </source>
</evidence>
<accession>H5SHK1</accession>
<keyword evidence="5 7" id="KW-1133">Transmembrane helix</keyword>
<dbReference type="AlphaFoldDB" id="H5SHK1"/>
<comment type="subcellular location">
    <subcellularLocation>
        <location evidence="1">Cell membrane</location>
        <topology evidence="1">Multi-pass membrane protein</topology>
    </subcellularLocation>
</comment>
<proteinExistence type="inferred from homology"/>
<dbReference type="PANTHER" id="PTHR33452:SF1">
    <property type="entry name" value="INNER MEMBRANE PROTEIN YPHA-RELATED"/>
    <property type="match status" value="1"/>
</dbReference>
<dbReference type="EMBL" id="AP011722">
    <property type="protein sequence ID" value="BAL55637.1"/>
    <property type="molecule type" value="Genomic_DNA"/>
</dbReference>
<comment type="similarity">
    <text evidence="2">Belongs to the DoxX family.</text>
</comment>
<keyword evidence="4 7" id="KW-0812">Transmembrane</keyword>